<dbReference type="Proteomes" id="UP001195941">
    <property type="component" value="Unassembled WGS sequence"/>
</dbReference>
<name>A0ABS5HMB2_9RHOB</name>
<dbReference type="EMBL" id="JADMKU010000002">
    <property type="protein sequence ID" value="MBR9650072.1"/>
    <property type="molecule type" value="Genomic_DNA"/>
</dbReference>
<sequence length="184" mass="20109">MTETEQATPGQAPERPLAAEVARFTTMLAETPELSGLVGHRDLADGLWLSTDPNSSAALSCTPTEAGFRLSLEGGDSARWVTLGCRLRPEALRGGRYLGLLVRGASDGFLSCRPCLRWFWPEGGFQDVFSSEYVISPGGGFERLAYMPIDPASAERNKGAELNLFFQGDRFSVEFRDIEPLLMT</sequence>
<organism evidence="1 2">
    <name type="scientific">Thalassovita aquimarina</name>
    <dbReference type="NCBI Taxonomy" id="2785917"/>
    <lineage>
        <taxon>Bacteria</taxon>
        <taxon>Pseudomonadati</taxon>
        <taxon>Pseudomonadota</taxon>
        <taxon>Alphaproteobacteria</taxon>
        <taxon>Rhodobacterales</taxon>
        <taxon>Roseobacteraceae</taxon>
        <taxon>Thalassovita</taxon>
    </lineage>
</organism>
<comment type="caution">
    <text evidence="1">The sequence shown here is derived from an EMBL/GenBank/DDBJ whole genome shotgun (WGS) entry which is preliminary data.</text>
</comment>
<proteinExistence type="predicted"/>
<gene>
    <name evidence="1" type="ORF">IT775_02910</name>
</gene>
<accession>A0ABS5HMB2</accession>
<evidence type="ECO:0000313" key="1">
    <source>
        <dbReference type="EMBL" id="MBR9650072.1"/>
    </source>
</evidence>
<protein>
    <recommendedName>
        <fullName evidence="3">NADH:ubiquinone oxidoreductase intermediate-associated protein 30 domain-containing protein</fullName>
    </recommendedName>
</protein>
<reference evidence="1 2" key="1">
    <citation type="journal article" date="2021" name="Arch. Microbiol.">
        <title>Thalassobius aquimarinus sp. nov., isolated from the Sea of Japan seashore.</title>
        <authorList>
            <person name="Kurilenko V.V."/>
            <person name="Romanenko L.A."/>
            <person name="Chernysheva N.Y."/>
            <person name="Velansky P.V."/>
            <person name="Tekutyeva L.A."/>
            <person name="Isaeva M.P."/>
            <person name="Mikhailov V.V."/>
        </authorList>
    </citation>
    <scope>NUCLEOTIDE SEQUENCE [LARGE SCALE GENOMIC DNA]</scope>
    <source>
        <strain evidence="1 2">KMM 8518</strain>
    </source>
</reference>
<evidence type="ECO:0008006" key="3">
    <source>
        <dbReference type="Google" id="ProtNLM"/>
    </source>
</evidence>
<evidence type="ECO:0000313" key="2">
    <source>
        <dbReference type="Proteomes" id="UP001195941"/>
    </source>
</evidence>
<keyword evidence="2" id="KW-1185">Reference proteome</keyword>
<dbReference type="RefSeq" id="WP_212699586.1">
    <property type="nucleotide sequence ID" value="NZ_JADMKU010000002.1"/>
</dbReference>